<dbReference type="Proteomes" id="UP000289323">
    <property type="component" value="Unassembled WGS sequence"/>
</dbReference>
<evidence type="ECO:0000313" key="2">
    <source>
        <dbReference type="EMBL" id="SPQ23529.1"/>
    </source>
</evidence>
<sequence>MAGTGGADDELDDGDSAFADVASSTASLTSSILKYRTLHGRTYHSEIGRAEAWQPNDEQHAQAMDLHHHMCELLLGGKLCLTPLDPARKVVDIGTGTGLWAIDFGEAFPNAEVIGTDVSPLQPSWVPPNVKFELDDANLEWTWKANTFDFIHLRLMSGTISDWASLYREAFRCCKPGGWIEHQEGSFTWRSDKGIPEDSALGQFHKVFWEGGKKFGRTFRVVEDDIQRKYMEEAGFVDLVVKDIKCPLGDWPLDPAQKELGTFAKATFMSDIEGYLLYMFKTVMGWTEEETLVYCAHLRRQLKDPELQPYFLRRIVYGRKPEAS</sequence>
<accession>A0A3S4AQM9</accession>
<protein>
    <submittedName>
        <fullName evidence="2">F5164c68-6f24-4048-8a8a-b16f7d8915ef</fullName>
    </submittedName>
</protein>
<proteinExistence type="inferred from homology"/>
<comment type="similarity">
    <text evidence="1">Belongs to the methyltransferase superfamily. LaeA methyltransferase family.</text>
</comment>
<name>A0A3S4AQM9_9PEZI</name>
<dbReference type="SUPFAM" id="SSF53335">
    <property type="entry name" value="S-adenosyl-L-methionine-dependent methyltransferases"/>
    <property type="match status" value="1"/>
</dbReference>
<evidence type="ECO:0000256" key="1">
    <source>
        <dbReference type="ARBA" id="ARBA00038158"/>
    </source>
</evidence>
<dbReference type="AlphaFoldDB" id="A0A3S4AQM9"/>
<dbReference type="CDD" id="cd02440">
    <property type="entry name" value="AdoMet_MTases"/>
    <property type="match status" value="1"/>
</dbReference>
<dbReference type="GO" id="GO:0008168">
    <property type="term" value="F:methyltransferase activity"/>
    <property type="evidence" value="ECO:0007669"/>
    <property type="project" value="TreeGrafter"/>
</dbReference>
<dbReference type="InterPro" id="IPR029063">
    <property type="entry name" value="SAM-dependent_MTases_sf"/>
</dbReference>
<dbReference type="Gene3D" id="3.40.50.150">
    <property type="entry name" value="Vaccinia Virus protein VP39"/>
    <property type="match status" value="1"/>
</dbReference>
<reference evidence="2 3" key="1">
    <citation type="submission" date="2018-04" db="EMBL/GenBank/DDBJ databases">
        <authorList>
            <person name="Huttner S."/>
            <person name="Dainat J."/>
        </authorList>
    </citation>
    <scope>NUCLEOTIDE SEQUENCE [LARGE SCALE GENOMIC DNA]</scope>
</reference>
<dbReference type="PANTHER" id="PTHR43591:SF10">
    <property type="entry name" value="ABC TRANSMEMBRANE TYPE-1 DOMAIN-CONTAINING PROTEIN-RELATED"/>
    <property type="match status" value="1"/>
</dbReference>
<organism evidence="2 3">
    <name type="scientific">Thermothielavioides terrestris</name>
    <dbReference type="NCBI Taxonomy" id="2587410"/>
    <lineage>
        <taxon>Eukaryota</taxon>
        <taxon>Fungi</taxon>
        <taxon>Dikarya</taxon>
        <taxon>Ascomycota</taxon>
        <taxon>Pezizomycotina</taxon>
        <taxon>Sordariomycetes</taxon>
        <taxon>Sordariomycetidae</taxon>
        <taxon>Sordariales</taxon>
        <taxon>Chaetomiaceae</taxon>
        <taxon>Thermothielavioides</taxon>
    </lineage>
</organism>
<gene>
    <name evidence="2" type="ORF">TT172_LOCUS5948</name>
</gene>
<evidence type="ECO:0000313" key="3">
    <source>
        <dbReference type="Proteomes" id="UP000289323"/>
    </source>
</evidence>
<dbReference type="EMBL" id="OUUZ01000011">
    <property type="protein sequence ID" value="SPQ23529.1"/>
    <property type="molecule type" value="Genomic_DNA"/>
</dbReference>
<dbReference type="PANTHER" id="PTHR43591">
    <property type="entry name" value="METHYLTRANSFERASE"/>
    <property type="match status" value="1"/>
</dbReference>
<dbReference type="Pfam" id="PF13489">
    <property type="entry name" value="Methyltransf_23"/>
    <property type="match status" value="1"/>
</dbReference>